<reference evidence="2" key="1">
    <citation type="journal article" date="2022" name="bioRxiv">
        <title>Genomics of Preaxostyla Flagellates Illuminates Evolutionary Transitions and the Path Towards Mitochondrial Loss.</title>
        <authorList>
            <person name="Novak L.V.F."/>
            <person name="Treitli S.C."/>
            <person name="Pyrih J."/>
            <person name="Halakuc P."/>
            <person name="Pipaliya S.V."/>
            <person name="Vacek V."/>
            <person name="Brzon O."/>
            <person name="Soukal P."/>
            <person name="Eme L."/>
            <person name="Dacks J.B."/>
            <person name="Karnkowska A."/>
            <person name="Elias M."/>
            <person name="Hampl V."/>
        </authorList>
    </citation>
    <scope>NUCLEOTIDE SEQUENCE</scope>
    <source>
        <strain evidence="2">RCP-MX</strain>
    </source>
</reference>
<accession>A0ABQ8U0L5</accession>
<gene>
    <name evidence="2" type="ORF">PAPYR_13202</name>
</gene>
<sequence>MAQCSIFVGQMARCNIVVGQMAQCSIFMGQMAQCSIVVGQMAQCSIVVGQMAQCSIFMAQMAQCSIVVGQMAQCSIIVGQMAQCSIVVGQMAQCSIFMAQMAQCSIFMDQEIFARMTSTTKACFNVFLHLGSASNIVERTEATYRSKIQIPNSGEVTLWLSMHFFPHPPSARSPFFRGHLANANGGTHQGTPSDFKTGGHQASRPNIRFCIFSSLGSSSCPAHTADLPGKHTDVYEIRINGLRNCPARSAALLEGPRPAPQAAPVTFMAFQPKPEKVRGSPSTTPCLLPTPVPVRAHTDTHTVTHLCGDLVSCVGRLMMVGVDARISRADLLLENVLVYPSISLTHSPQIVSDARQLLSLLIVKGQTEQTTWVTYITQRGPTFLVREARFGYTVPVITQPLAQFLARQGLLINAVFATAGVRDAFMTLVGVISVDPTGVAAKQLPLPFGARAWPTGGSSRNPRTDVPIFCNGVQVRHDICPVVWTMPHPSWCPCQWADTEKELYLGSLLVKSFIISPRAVYTVGTRFPPLLDYLRSRQPQIHVPEECLLHGPPARPERHSYHPAGVAPRRSGPDGGHRFPVQPRDPPLEPTIPGKTAHPSCPIPRTWKETRTNRPPNNPG</sequence>
<evidence type="ECO:0000256" key="1">
    <source>
        <dbReference type="SAM" id="MobiDB-lite"/>
    </source>
</evidence>
<feature type="region of interest" description="Disordered" evidence="1">
    <location>
        <begin position="552"/>
        <end position="620"/>
    </location>
</feature>
<evidence type="ECO:0000313" key="3">
    <source>
        <dbReference type="Proteomes" id="UP001141327"/>
    </source>
</evidence>
<dbReference type="Proteomes" id="UP001141327">
    <property type="component" value="Unassembled WGS sequence"/>
</dbReference>
<comment type="caution">
    <text evidence="2">The sequence shown here is derived from an EMBL/GenBank/DDBJ whole genome shotgun (WGS) entry which is preliminary data.</text>
</comment>
<evidence type="ECO:0000313" key="2">
    <source>
        <dbReference type="EMBL" id="KAJ4452591.1"/>
    </source>
</evidence>
<dbReference type="EMBL" id="JAPMOS010000443">
    <property type="protein sequence ID" value="KAJ4452591.1"/>
    <property type="molecule type" value="Genomic_DNA"/>
</dbReference>
<proteinExistence type="predicted"/>
<protein>
    <submittedName>
        <fullName evidence="2">Uncharacterized protein</fullName>
    </submittedName>
</protein>
<organism evidence="2 3">
    <name type="scientific">Paratrimastix pyriformis</name>
    <dbReference type="NCBI Taxonomy" id="342808"/>
    <lineage>
        <taxon>Eukaryota</taxon>
        <taxon>Metamonada</taxon>
        <taxon>Preaxostyla</taxon>
        <taxon>Paratrimastigidae</taxon>
        <taxon>Paratrimastix</taxon>
    </lineage>
</organism>
<name>A0ABQ8U0L5_9EUKA</name>
<keyword evidence="3" id="KW-1185">Reference proteome</keyword>